<dbReference type="RefSeq" id="WP_100993779.1">
    <property type="nucleotide sequence ID" value="NZ_CP025096.1"/>
</dbReference>
<sequence>MSTSEISNNLKTLARFFIPLSIVLLAACQDSKQPNDATAAGGPPLFTSLSPEQTGVTFANNLTEGLNTNVLMYEYFYNGAGVAVGDLNGDGLDDIFFSGNMVPNQLYLNKGGMKFTDITATAGVAGREGPWRTGVSMADVNGDGRLDLFVCYSGSLPPQKRIPQLFINDGPDAQGIPHFSEQTAQYGLDQPGQTTQGAFFDYDLDGDLDLFLLNHNPRLLPILDPQATAAIMKQPNPDIGVRLLKNTGKRFEDVTGKSGLSNSVLSYGLGVGVSDLNADGWPDLYVSNDYGVPDYLYINNQGGRNGGPVFTNQLKNSIGHTSNFSMGNDVADVNNDSRPDIMTLDMLPEDNKRQKLLMAPDNYDKFDLAVQSGFYYQHMRNMLQINEGVGQGSSSLKGVPLFSEVGQMAGVSNTDWSWSPLLADYDNDGWKDLYITNGYVRDYTNMDFLKYMTDYMQNRPANFRREDVLDLVHRIPSSNVMNYMFQNRGSQTNEVTFANVGTAWGLNQHSNSTGAAYADLDNDGDLDLIVNNTNQPAFIFQNEANKERKHHYLSLQLAGSGANTQGVGTKVTLYQKGKQQYIEQMPIRGYQSSMSPKLHFGLGTDAGIDSVRIIWPTGKQQVLTNVKSDQLLKVDEKDARSVYKAPQRTPSLFREVSSPVVYADPVKKINDFKRQSQLVNAQSFNGPCMVKADVNGDGREDIYVGGGSGQAAFLFVQQASGQFSKLAQPAFDADKLSNDANAVFFDANADGFPDLYVCSGGYDNLLPDDPNLQDRLYLNDGKGKFTKALGALPVMLTSTSCARVADVNGDGRPDLFVGGRVIPGRYPEAPKSYLLINTGKGQGGQPKFTDQTTQLAPMLSTLGMVTDAAWVDLNADRKPELIVVGEWMPVMVLSMTNGKLTDQTKTYFDKEYRGWWNKLLIDDFNGDGRPDLVVGNQGLNTQCRATDNEPAELIYKDFDNNGKVDPILCLYVQGKSYPYASRDELLDQLGMLRHRFTNYDSYSNATLADVFTEAELTGTNKLTTNQLTTTYFASTTGGKLVEKPLPVSAQISPVFTLTSLDYDQDGHKDLLLCGNAVQVRLRFGRSDANEGLLLRGDGRGGFVAVPQPRSGFRLSGDVRTVLPVGNTLLFGINQQGIRAYQSVNAK</sequence>
<protein>
    <submittedName>
        <fullName evidence="3">RNA-binding protein</fullName>
    </submittedName>
</protein>
<evidence type="ECO:0000256" key="1">
    <source>
        <dbReference type="ARBA" id="ARBA00022729"/>
    </source>
</evidence>
<dbReference type="InterPro" id="IPR028994">
    <property type="entry name" value="Integrin_alpha_N"/>
</dbReference>
<dbReference type="InterPro" id="IPR027039">
    <property type="entry name" value="Crtac1"/>
</dbReference>
<dbReference type="Gene3D" id="2.130.10.130">
    <property type="entry name" value="Integrin alpha, N-terminal"/>
    <property type="match status" value="5"/>
</dbReference>
<accession>A0A2K8ZBE9</accession>
<dbReference type="OrthoDB" id="1488345at2"/>
<keyword evidence="1" id="KW-0732">Signal</keyword>
<feature type="domain" description="ASPIC/UnbV" evidence="2">
    <location>
        <begin position="566"/>
        <end position="632"/>
    </location>
</feature>
<gene>
    <name evidence="3" type="ORF">CWM47_07785</name>
</gene>
<dbReference type="KEGG" id="spir:CWM47_07785"/>
<name>A0A2K8ZBE9_9BACT</name>
<dbReference type="Proteomes" id="UP000232883">
    <property type="component" value="Chromosome"/>
</dbReference>
<evidence type="ECO:0000313" key="3">
    <source>
        <dbReference type="EMBL" id="AUD07211.1"/>
    </source>
</evidence>
<dbReference type="SUPFAM" id="SSF69318">
    <property type="entry name" value="Integrin alpha N-terminal domain"/>
    <property type="match status" value="3"/>
</dbReference>
<dbReference type="InterPro" id="IPR013517">
    <property type="entry name" value="FG-GAP"/>
</dbReference>
<dbReference type="PANTHER" id="PTHR16026:SF0">
    <property type="entry name" value="CARTILAGE ACIDIC PROTEIN 1"/>
    <property type="match status" value="1"/>
</dbReference>
<keyword evidence="4" id="KW-1185">Reference proteome</keyword>
<organism evidence="3 4">
    <name type="scientific">Spirosoma pollinicola</name>
    <dbReference type="NCBI Taxonomy" id="2057025"/>
    <lineage>
        <taxon>Bacteria</taxon>
        <taxon>Pseudomonadati</taxon>
        <taxon>Bacteroidota</taxon>
        <taxon>Cytophagia</taxon>
        <taxon>Cytophagales</taxon>
        <taxon>Cytophagaceae</taxon>
        <taxon>Spirosoma</taxon>
    </lineage>
</organism>
<dbReference type="Pfam" id="PF07593">
    <property type="entry name" value="UnbV_ASPIC"/>
    <property type="match status" value="1"/>
</dbReference>
<dbReference type="AlphaFoldDB" id="A0A2K8ZBE9"/>
<reference evidence="3 4" key="1">
    <citation type="submission" date="2017-11" db="EMBL/GenBank/DDBJ databases">
        <title>Taxonomic description and genome sequences of Spirosoma HA7 sp. nov., isolated from pollen microhabitat of Corylus avellana.</title>
        <authorList>
            <person name="Ambika Manirajan B."/>
            <person name="Suarez C."/>
            <person name="Ratering S."/>
            <person name="Geissler-Plaum R."/>
            <person name="Cardinale M."/>
            <person name="Sylvia S."/>
        </authorList>
    </citation>
    <scope>NUCLEOTIDE SEQUENCE [LARGE SCALE GENOMIC DNA]</scope>
    <source>
        <strain evidence="3 4">HA7</strain>
    </source>
</reference>
<dbReference type="Pfam" id="PF13517">
    <property type="entry name" value="FG-GAP_3"/>
    <property type="match status" value="5"/>
</dbReference>
<evidence type="ECO:0000259" key="2">
    <source>
        <dbReference type="Pfam" id="PF07593"/>
    </source>
</evidence>
<dbReference type="PANTHER" id="PTHR16026">
    <property type="entry name" value="CARTILAGE ACIDIC PROTEIN 1"/>
    <property type="match status" value="1"/>
</dbReference>
<dbReference type="EMBL" id="CP025096">
    <property type="protein sequence ID" value="AUD07211.1"/>
    <property type="molecule type" value="Genomic_DNA"/>
</dbReference>
<proteinExistence type="predicted"/>
<dbReference type="InterPro" id="IPR011519">
    <property type="entry name" value="UnbV_ASPIC"/>
</dbReference>
<evidence type="ECO:0000313" key="4">
    <source>
        <dbReference type="Proteomes" id="UP000232883"/>
    </source>
</evidence>